<proteinExistence type="predicted"/>
<sequence>QLHDEGANESLIRFGFLGSAPSQPSVAFTLELLEFYHQLRHRQSNFSTQAIVRVLCSLHNLTYTKTLRTHFSNTFDAYLEILRNIQQLVDDALGRNKTWRAKNGCPACSFKLPNEPKLEPARLHAMDGNNSLKHFHGKAYRDDREFSSNYFIQTETVDLYKDVITASTKRGQRVAKKGKRGNKVEFEDVEVEQVLSCADGWTASSSVSEDTVKVFDETGIFLSMCRHAIVEFIVDMRKSGELAKYGLATVHCILDTYGAGQCLGYDIGCTHHKTVAKSPLNSQARELKLEFVVDLFHGYSHERSCQLNFLPLYRPACGIEDFATCERIFSSLNSAVRLIRHASHFHWLQHIDLHFNQWDQDHYQDLTKFIHDNYRQALKIIEVNVPKLDDFKATFGFSGADFESWYREEKAYLSVLTETEPLFDKNLIVYVEALQELKDAEKKYNNSQENVEIVLFVASDFQNGQLSASARQTGGKVSGARTRLRTRYKLALDTVDELESVLDIDGRWTREHPKYAEVLKFVKDSEFIGVVERLEALIVQRLFELSKANLSGTGVKLRKKVSDSIIHRSKAIQGALKKYNELAPLQRPPRPTVEYDNVITWTTLGQFTLLKDSRYDPLSKPWSINTNREMANRYWKVQGAHAEIVRLNVETARMEEWIRVEDEEWRMVAATLSSTNAALAHQVQLRGKQRQHINSIHRCYLDAIYAIPGYTGTIPPNCTPSAPTLLRAEEDDDEALEELGMRLGDFLGI</sequence>
<feature type="non-terminal residue" evidence="1">
    <location>
        <position position="1"/>
    </location>
</feature>
<keyword evidence="2" id="KW-1185">Reference proteome</keyword>
<gene>
    <name evidence="1" type="ORF">BDN72DRAFT_944548</name>
</gene>
<evidence type="ECO:0000313" key="1">
    <source>
        <dbReference type="EMBL" id="TFK59525.1"/>
    </source>
</evidence>
<dbReference type="EMBL" id="ML208954">
    <property type="protein sequence ID" value="TFK59525.1"/>
    <property type="molecule type" value="Genomic_DNA"/>
</dbReference>
<evidence type="ECO:0000313" key="2">
    <source>
        <dbReference type="Proteomes" id="UP000308600"/>
    </source>
</evidence>
<organism evidence="1 2">
    <name type="scientific">Pluteus cervinus</name>
    <dbReference type="NCBI Taxonomy" id="181527"/>
    <lineage>
        <taxon>Eukaryota</taxon>
        <taxon>Fungi</taxon>
        <taxon>Dikarya</taxon>
        <taxon>Basidiomycota</taxon>
        <taxon>Agaricomycotina</taxon>
        <taxon>Agaricomycetes</taxon>
        <taxon>Agaricomycetidae</taxon>
        <taxon>Agaricales</taxon>
        <taxon>Pluteineae</taxon>
        <taxon>Pluteaceae</taxon>
        <taxon>Pluteus</taxon>
    </lineage>
</organism>
<reference evidence="1 2" key="1">
    <citation type="journal article" date="2019" name="Nat. Ecol. Evol.">
        <title>Megaphylogeny resolves global patterns of mushroom evolution.</title>
        <authorList>
            <person name="Varga T."/>
            <person name="Krizsan K."/>
            <person name="Foldi C."/>
            <person name="Dima B."/>
            <person name="Sanchez-Garcia M."/>
            <person name="Sanchez-Ramirez S."/>
            <person name="Szollosi G.J."/>
            <person name="Szarkandi J.G."/>
            <person name="Papp V."/>
            <person name="Albert L."/>
            <person name="Andreopoulos W."/>
            <person name="Angelini C."/>
            <person name="Antonin V."/>
            <person name="Barry K.W."/>
            <person name="Bougher N.L."/>
            <person name="Buchanan P."/>
            <person name="Buyck B."/>
            <person name="Bense V."/>
            <person name="Catcheside P."/>
            <person name="Chovatia M."/>
            <person name="Cooper J."/>
            <person name="Damon W."/>
            <person name="Desjardin D."/>
            <person name="Finy P."/>
            <person name="Geml J."/>
            <person name="Haridas S."/>
            <person name="Hughes K."/>
            <person name="Justo A."/>
            <person name="Karasinski D."/>
            <person name="Kautmanova I."/>
            <person name="Kiss B."/>
            <person name="Kocsube S."/>
            <person name="Kotiranta H."/>
            <person name="LaButti K.M."/>
            <person name="Lechner B.E."/>
            <person name="Liimatainen K."/>
            <person name="Lipzen A."/>
            <person name="Lukacs Z."/>
            <person name="Mihaltcheva S."/>
            <person name="Morgado L.N."/>
            <person name="Niskanen T."/>
            <person name="Noordeloos M.E."/>
            <person name="Ohm R.A."/>
            <person name="Ortiz-Santana B."/>
            <person name="Ovrebo C."/>
            <person name="Racz N."/>
            <person name="Riley R."/>
            <person name="Savchenko A."/>
            <person name="Shiryaev A."/>
            <person name="Soop K."/>
            <person name="Spirin V."/>
            <person name="Szebenyi C."/>
            <person name="Tomsovsky M."/>
            <person name="Tulloss R.E."/>
            <person name="Uehling J."/>
            <person name="Grigoriev I.V."/>
            <person name="Vagvolgyi C."/>
            <person name="Papp T."/>
            <person name="Martin F.M."/>
            <person name="Miettinen O."/>
            <person name="Hibbett D.S."/>
            <person name="Nagy L.G."/>
        </authorList>
    </citation>
    <scope>NUCLEOTIDE SEQUENCE [LARGE SCALE GENOMIC DNA]</scope>
    <source>
        <strain evidence="1 2">NL-1719</strain>
    </source>
</reference>
<accession>A0ACD3A2A1</accession>
<dbReference type="Proteomes" id="UP000308600">
    <property type="component" value="Unassembled WGS sequence"/>
</dbReference>
<name>A0ACD3A2A1_9AGAR</name>
<protein>
    <submittedName>
        <fullName evidence="1">Uncharacterized protein</fullName>
    </submittedName>
</protein>